<comment type="caution">
    <text evidence="1">The sequence shown here is derived from an EMBL/GenBank/DDBJ whole genome shotgun (WGS) entry which is preliminary data.</text>
</comment>
<name>A0A0V0YX39_TRIBR</name>
<evidence type="ECO:0000313" key="2">
    <source>
        <dbReference type="Proteomes" id="UP000054653"/>
    </source>
</evidence>
<dbReference type="EMBL" id="JYDI01005467">
    <property type="protein sequence ID" value="KRY04700.1"/>
    <property type="molecule type" value="Genomic_DNA"/>
</dbReference>
<reference evidence="1 2" key="1">
    <citation type="submission" date="2015-01" db="EMBL/GenBank/DDBJ databases">
        <title>Evolution of Trichinella species and genotypes.</title>
        <authorList>
            <person name="Korhonen P.K."/>
            <person name="Edoardo P."/>
            <person name="Giuseppe L.R."/>
            <person name="Gasser R.B."/>
        </authorList>
    </citation>
    <scope>NUCLEOTIDE SEQUENCE [LARGE SCALE GENOMIC DNA]</scope>
    <source>
        <strain evidence="1">ISS120</strain>
    </source>
</reference>
<evidence type="ECO:0000313" key="1">
    <source>
        <dbReference type="EMBL" id="KRY04700.1"/>
    </source>
</evidence>
<accession>A0A0V0YX39</accession>
<protein>
    <submittedName>
        <fullName evidence="1">Uncharacterized protein</fullName>
    </submittedName>
</protein>
<organism evidence="1 2">
    <name type="scientific">Trichinella britovi</name>
    <name type="common">Parasitic roundworm</name>
    <dbReference type="NCBI Taxonomy" id="45882"/>
    <lineage>
        <taxon>Eukaryota</taxon>
        <taxon>Metazoa</taxon>
        <taxon>Ecdysozoa</taxon>
        <taxon>Nematoda</taxon>
        <taxon>Enoplea</taxon>
        <taxon>Dorylaimia</taxon>
        <taxon>Trichinellida</taxon>
        <taxon>Trichinellidae</taxon>
        <taxon>Trichinella</taxon>
    </lineage>
</organism>
<sequence>MTDILQILSDGPKSDRDYNLKNQLVEKKNI</sequence>
<proteinExistence type="predicted"/>
<keyword evidence="2" id="KW-1185">Reference proteome</keyword>
<gene>
    <name evidence="1" type="ORF">T03_7079</name>
</gene>
<dbReference type="Proteomes" id="UP000054653">
    <property type="component" value="Unassembled WGS sequence"/>
</dbReference>
<dbReference type="AlphaFoldDB" id="A0A0V0YX39"/>